<comment type="caution">
    <text evidence="1">The sequence shown here is derived from an EMBL/GenBank/DDBJ whole genome shotgun (WGS) entry which is preliminary data.</text>
</comment>
<gene>
    <name evidence="1" type="ORF">FCALED_LOCUS11382</name>
</gene>
<keyword evidence="2" id="KW-1185">Reference proteome</keyword>
<accession>A0A9N9E2R7</accession>
<organism evidence="1 2">
    <name type="scientific">Funneliformis caledonium</name>
    <dbReference type="NCBI Taxonomy" id="1117310"/>
    <lineage>
        <taxon>Eukaryota</taxon>
        <taxon>Fungi</taxon>
        <taxon>Fungi incertae sedis</taxon>
        <taxon>Mucoromycota</taxon>
        <taxon>Glomeromycotina</taxon>
        <taxon>Glomeromycetes</taxon>
        <taxon>Glomerales</taxon>
        <taxon>Glomeraceae</taxon>
        <taxon>Funneliformis</taxon>
    </lineage>
</organism>
<evidence type="ECO:0000313" key="1">
    <source>
        <dbReference type="EMBL" id="CAG8657572.1"/>
    </source>
</evidence>
<dbReference type="OrthoDB" id="2444537at2759"/>
<proteinExistence type="predicted"/>
<name>A0A9N9E2R7_9GLOM</name>
<protein>
    <submittedName>
        <fullName evidence="1">4817_t:CDS:1</fullName>
    </submittedName>
</protein>
<dbReference type="EMBL" id="CAJVPQ010004747">
    <property type="protein sequence ID" value="CAG8657572.1"/>
    <property type="molecule type" value="Genomic_DNA"/>
</dbReference>
<evidence type="ECO:0000313" key="2">
    <source>
        <dbReference type="Proteomes" id="UP000789570"/>
    </source>
</evidence>
<reference evidence="1" key="1">
    <citation type="submission" date="2021-06" db="EMBL/GenBank/DDBJ databases">
        <authorList>
            <person name="Kallberg Y."/>
            <person name="Tangrot J."/>
            <person name="Rosling A."/>
        </authorList>
    </citation>
    <scope>NUCLEOTIDE SEQUENCE</scope>
    <source>
        <strain evidence="1">UK204</strain>
    </source>
</reference>
<sequence length="160" mass="17976">MTTTLRSRTYLSFVSPNVEVVYDDWQSSLKALVKSGTKQNPGSMHGFYAELLEIDGTFEGTVILENCKKISMISILTYRSPKKPTISGEVGNIHRNNQKNLSKLPEDRRQIGWYHDGILTVNINGVEEYIGILEVVGNAIVEDVLVMRSNSNTISRRLES</sequence>
<dbReference type="AlphaFoldDB" id="A0A9N9E2R7"/>
<dbReference type="Proteomes" id="UP000789570">
    <property type="component" value="Unassembled WGS sequence"/>
</dbReference>